<evidence type="ECO:0000313" key="3">
    <source>
        <dbReference type="EMBL" id="ORY78909.1"/>
    </source>
</evidence>
<name>A0A1Y2F4W5_9BASI</name>
<dbReference type="InParanoid" id="A0A1Y2F4W5"/>
<accession>A0A1Y2F4W5</accession>
<feature type="signal peptide" evidence="2">
    <location>
        <begin position="1"/>
        <end position="20"/>
    </location>
</feature>
<keyword evidence="4" id="KW-1185">Reference proteome</keyword>
<proteinExistence type="predicted"/>
<feature type="compositionally biased region" description="Polar residues" evidence="1">
    <location>
        <begin position="132"/>
        <end position="146"/>
    </location>
</feature>
<feature type="chain" id="PRO_5012192335" evidence="2">
    <location>
        <begin position="21"/>
        <end position="172"/>
    </location>
</feature>
<evidence type="ECO:0000256" key="2">
    <source>
        <dbReference type="SAM" id="SignalP"/>
    </source>
</evidence>
<keyword evidence="2" id="KW-0732">Signal</keyword>
<evidence type="ECO:0000256" key="1">
    <source>
        <dbReference type="SAM" id="MobiDB-lite"/>
    </source>
</evidence>
<organism evidence="3 4">
    <name type="scientific">Leucosporidium creatinivorum</name>
    <dbReference type="NCBI Taxonomy" id="106004"/>
    <lineage>
        <taxon>Eukaryota</taxon>
        <taxon>Fungi</taxon>
        <taxon>Dikarya</taxon>
        <taxon>Basidiomycota</taxon>
        <taxon>Pucciniomycotina</taxon>
        <taxon>Microbotryomycetes</taxon>
        <taxon>Leucosporidiales</taxon>
        <taxon>Leucosporidium</taxon>
    </lineage>
</organism>
<gene>
    <name evidence="3" type="ORF">BCR35DRAFT_304939</name>
</gene>
<feature type="compositionally biased region" description="Low complexity" evidence="1">
    <location>
        <begin position="105"/>
        <end position="131"/>
    </location>
</feature>
<protein>
    <submittedName>
        <fullName evidence="3">Uncharacterized protein</fullName>
    </submittedName>
</protein>
<evidence type="ECO:0000313" key="4">
    <source>
        <dbReference type="Proteomes" id="UP000193467"/>
    </source>
</evidence>
<dbReference type="EMBL" id="MCGR01000028">
    <property type="protein sequence ID" value="ORY78909.1"/>
    <property type="molecule type" value="Genomic_DNA"/>
</dbReference>
<dbReference type="AlphaFoldDB" id="A0A1Y2F4W5"/>
<dbReference type="Proteomes" id="UP000193467">
    <property type="component" value="Unassembled WGS sequence"/>
</dbReference>
<feature type="region of interest" description="Disordered" evidence="1">
    <location>
        <begin position="105"/>
        <end position="146"/>
    </location>
</feature>
<comment type="caution">
    <text evidence="3">The sequence shown here is derived from an EMBL/GenBank/DDBJ whole genome shotgun (WGS) entry which is preliminary data.</text>
</comment>
<reference evidence="3 4" key="1">
    <citation type="submission" date="2016-07" db="EMBL/GenBank/DDBJ databases">
        <title>Pervasive Adenine N6-methylation of Active Genes in Fungi.</title>
        <authorList>
            <consortium name="DOE Joint Genome Institute"/>
            <person name="Mondo S.J."/>
            <person name="Dannebaum R.O."/>
            <person name="Kuo R.C."/>
            <person name="Labutti K."/>
            <person name="Haridas S."/>
            <person name="Kuo A."/>
            <person name="Salamov A."/>
            <person name="Ahrendt S.R."/>
            <person name="Lipzen A."/>
            <person name="Sullivan W."/>
            <person name="Andreopoulos W.B."/>
            <person name="Clum A."/>
            <person name="Lindquist E."/>
            <person name="Daum C."/>
            <person name="Ramamoorthy G.K."/>
            <person name="Gryganskyi A."/>
            <person name="Culley D."/>
            <person name="Magnuson J.K."/>
            <person name="James T.Y."/>
            <person name="O'Malley M.A."/>
            <person name="Stajich J.E."/>
            <person name="Spatafora J.W."/>
            <person name="Visel A."/>
            <person name="Grigoriev I.V."/>
        </authorList>
    </citation>
    <scope>NUCLEOTIDE SEQUENCE [LARGE SCALE GENOMIC DNA]</scope>
    <source>
        <strain evidence="3 4">62-1032</strain>
    </source>
</reference>
<sequence>MRSAIFAAALTVCYLPFILAQSPSTTFTMSTATSISWDFSSTPSGYQIGGTQGASILSAWDAAHPEESYWATQSGTSLRDISTETPGRVWMGSTVGVAETLSRSVESSATATSERTGAGATAAATGEQASTRNTMTTEDTASSGASSFSRMKNSAMALVLGVGAISVAVLRV</sequence>